<name>A0A5C6RVS5_9FLAO</name>
<dbReference type="AlphaFoldDB" id="A0A5C6RVS5"/>
<dbReference type="EMBL" id="VOOS01000002">
    <property type="protein sequence ID" value="TXB66197.1"/>
    <property type="molecule type" value="Genomic_DNA"/>
</dbReference>
<accession>A0A5C6RVS5</accession>
<dbReference type="RefSeq" id="WP_147099741.1">
    <property type="nucleotide sequence ID" value="NZ_VOOS01000002.1"/>
</dbReference>
<organism evidence="1 2">
    <name type="scientific">Vicingus serpentipes</name>
    <dbReference type="NCBI Taxonomy" id="1926625"/>
    <lineage>
        <taxon>Bacteria</taxon>
        <taxon>Pseudomonadati</taxon>
        <taxon>Bacteroidota</taxon>
        <taxon>Flavobacteriia</taxon>
        <taxon>Flavobacteriales</taxon>
        <taxon>Vicingaceae</taxon>
        <taxon>Vicingus</taxon>
    </lineage>
</organism>
<evidence type="ECO:0000313" key="2">
    <source>
        <dbReference type="Proteomes" id="UP000321721"/>
    </source>
</evidence>
<gene>
    <name evidence="1" type="ORF">FRY74_06385</name>
</gene>
<comment type="caution">
    <text evidence="1">The sequence shown here is derived from an EMBL/GenBank/DDBJ whole genome shotgun (WGS) entry which is preliminary data.</text>
</comment>
<evidence type="ECO:0000313" key="1">
    <source>
        <dbReference type="EMBL" id="TXB66197.1"/>
    </source>
</evidence>
<dbReference type="OrthoDB" id="9980713at2"/>
<reference evidence="1 2" key="1">
    <citation type="submission" date="2019-08" db="EMBL/GenBank/DDBJ databases">
        <title>Genome of Vicingus serpentipes NCIMB 15042.</title>
        <authorList>
            <person name="Bowman J.P."/>
        </authorList>
    </citation>
    <scope>NUCLEOTIDE SEQUENCE [LARGE SCALE GENOMIC DNA]</scope>
    <source>
        <strain evidence="1 2">NCIMB 15042</strain>
    </source>
</reference>
<keyword evidence="2" id="KW-1185">Reference proteome</keyword>
<sequence length="127" mass="14879">MNQIELNRINESHIMRVDKLYRMHGGLSSRLISYQNQTMFLEIIISNRWRKDNLTTANQIAKCWKEYNNQLANSSFFNVKIKRTEGETGFVMGLKEKQSKTDLKKKIENLVRGEKNTILIETIKGTL</sequence>
<protein>
    <submittedName>
        <fullName evidence="1">Uncharacterized protein</fullName>
    </submittedName>
</protein>
<dbReference type="Proteomes" id="UP000321721">
    <property type="component" value="Unassembled WGS sequence"/>
</dbReference>
<proteinExistence type="predicted"/>